<dbReference type="Proteomes" id="UP000326903">
    <property type="component" value="Unassembled WGS sequence"/>
</dbReference>
<dbReference type="InterPro" id="IPR036108">
    <property type="entry name" value="4pyrrol_syn_uPrphyn_synt_sf"/>
</dbReference>
<accession>A0A5J5IIE2</accession>
<name>A0A5J5IIE2_9BACT</name>
<evidence type="ECO:0000313" key="2">
    <source>
        <dbReference type="EMBL" id="KAA9039348.1"/>
    </source>
</evidence>
<comment type="caution">
    <text evidence="2">The sequence shown here is derived from an EMBL/GenBank/DDBJ whole genome shotgun (WGS) entry which is preliminary data.</text>
</comment>
<protein>
    <submittedName>
        <fullName evidence="2">Uroporphyrinogen-III synthase</fullName>
    </submittedName>
</protein>
<dbReference type="AlphaFoldDB" id="A0A5J5IIE2"/>
<dbReference type="GO" id="GO:0004852">
    <property type="term" value="F:uroporphyrinogen-III synthase activity"/>
    <property type="evidence" value="ECO:0007669"/>
    <property type="project" value="InterPro"/>
</dbReference>
<dbReference type="GO" id="GO:0006780">
    <property type="term" value="P:uroporphyrinogen III biosynthetic process"/>
    <property type="evidence" value="ECO:0007669"/>
    <property type="project" value="InterPro"/>
</dbReference>
<dbReference type="Pfam" id="PF02602">
    <property type="entry name" value="HEM4"/>
    <property type="match status" value="1"/>
</dbReference>
<dbReference type="EMBL" id="VYQF01000002">
    <property type="protein sequence ID" value="KAA9039348.1"/>
    <property type="molecule type" value="Genomic_DNA"/>
</dbReference>
<dbReference type="GO" id="GO:0005829">
    <property type="term" value="C:cytosol"/>
    <property type="evidence" value="ECO:0007669"/>
    <property type="project" value="TreeGrafter"/>
</dbReference>
<organism evidence="2 3">
    <name type="scientific">Ginsengibacter hankyongi</name>
    <dbReference type="NCBI Taxonomy" id="2607284"/>
    <lineage>
        <taxon>Bacteria</taxon>
        <taxon>Pseudomonadati</taxon>
        <taxon>Bacteroidota</taxon>
        <taxon>Chitinophagia</taxon>
        <taxon>Chitinophagales</taxon>
        <taxon>Chitinophagaceae</taxon>
        <taxon>Ginsengibacter</taxon>
    </lineage>
</organism>
<dbReference type="PANTHER" id="PTHR12390">
    <property type="entry name" value="UROPORPHYRINOGEN III SYNTHASE"/>
    <property type="match status" value="1"/>
</dbReference>
<evidence type="ECO:0000313" key="3">
    <source>
        <dbReference type="Proteomes" id="UP000326903"/>
    </source>
</evidence>
<gene>
    <name evidence="2" type="ORF">FW778_10995</name>
</gene>
<reference evidence="2 3" key="1">
    <citation type="submission" date="2019-09" db="EMBL/GenBank/DDBJ databases">
        <title>Draft genome sequence of Ginsengibacter sp. BR5-29.</title>
        <authorList>
            <person name="Im W.-T."/>
        </authorList>
    </citation>
    <scope>NUCLEOTIDE SEQUENCE [LARGE SCALE GENOMIC DNA]</scope>
    <source>
        <strain evidence="2 3">BR5-29</strain>
    </source>
</reference>
<feature type="domain" description="Tetrapyrrole biosynthesis uroporphyrinogen III synthase" evidence="1">
    <location>
        <begin position="20"/>
        <end position="225"/>
    </location>
</feature>
<dbReference type="InterPro" id="IPR003754">
    <property type="entry name" value="4pyrrol_synth_uPrphyn_synth"/>
</dbReference>
<evidence type="ECO:0000259" key="1">
    <source>
        <dbReference type="Pfam" id="PF02602"/>
    </source>
</evidence>
<dbReference type="CDD" id="cd06578">
    <property type="entry name" value="HemD"/>
    <property type="match status" value="1"/>
</dbReference>
<dbReference type="RefSeq" id="WP_150414758.1">
    <property type="nucleotide sequence ID" value="NZ_VYQF01000002.1"/>
</dbReference>
<dbReference type="InterPro" id="IPR039793">
    <property type="entry name" value="UROS/Hem4"/>
</dbReference>
<keyword evidence="3" id="KW-1185">Reference proteome</keyword>
<sequence length="237" mass="26290">MLKNKIQILSTRPVGEKLIKEAANNDIIIDEISFIKTEEIVDAAIENKIRKLSSENITVVFTSMNAANAVAKFIKNQPGWKIFCIGNTTKKLVKEFFGEDNIKGFADNAELLSKKIIEDSSIKNITFFCGDKRRDDLPGNLIKNGIGVDEVIVYKTIETPTALAKQYDGILFFSPSAVQSFFSKNSISDKTKVFAIGSTTAAAVKHFTQHSVIIAETSRKENLVQLVINHFSKSNII</sequence>
<dbReference type="PANTHER" id="PTHR12390:SF0">
    <property type="entry name" value="UROPORPHYRINOGEN-III SYNTHASE"/>
    <property type="match status" value="1"/>
</dbReference>
<proteinExistence type="predicted"/>
<dbReference type="SUPFAM" id="SSF69618">
    <property type="entry name" value="HemD-like"/>
    <property type="match status" value="1"/>
</dbReference>
<dbReference type="Gene3D" id="3.40.50.10090">
    <property type="match status" value="2"/>
</dbReference>